<dbReference type="SUPFAM" id="SSF47762">
    <property type="entry name" value="PAH2 domain"/>
    <property type="match status" value="3"/>
</dbReference>
<feature type="region of interest" description="Disordered" evidence="8">
    <location>
        <begin position="988"/>
        <end position="1096"/>
    </location>
</feature>
<evidence type="ECO:0000256" key="3">
    <source>
        <dbReference type="ARBA" id="ARBA00022737"/>
    </source>
</evidence>
<dbReference type="InterPro" id="IPR039774">
    <property type="entry name" value="Sin3-like"/>
</dbReference>
<dbReference type="GO" id="GO:0000122">
    <property type="term" value="P:negative regulation of transcription by RNA polymerase II"/>
    <property type="evidence" value="ECO:0007669"/>
    <property type="project" value="TreeGrafter"/>
</dbReference>
<feature type="region of interest" description="Disordered" evidence="8">
    <location>
        <begin position="462"/>
        <end position="578"/>
    </location>
</feature>
<dbReference type="Gene3D" id="1.20.1160.11">
    <property type="entry name" value="Paired amphipathic helix"/>
    <property type="match status" value="3"/>
</dbReference>
<evidence type="ECO:0000256" key="2">
    <source>
        <dbReference type="ARBA" id="ARBA00022491"/>
    </source>
</evidence>
<dbReference type="Pfam" id="PF08295">
    <property type="entry name" value="Sin3_corepress"/>
    <property type="match status" value="1"/>
</dbReference>
<evidence type="ECO:0000256" key="1">
    <source>
        <dbReference type="ARBA" id="ARBA00004123"/>
    </source>
</evidence>
<feature type="domain" description="Histone deacetylase interacting" evidence="9">
    <location>
        <begin position="694"/>
        <end position="796"/>
    </location>
</feature>
<dbReference type="FunFam" id="1.20.1160.11:FF:000003">
    <property type="entry name" value="Paired amphipathic helix SIN3-like protein"/>
    <property type="match status" value="1"/>
</dbReference>
<accession>A0A0F7SGC4</accession>
<sequence>MSTNPASSHSPSAQISTSVPPNPLSQQPAQLLPAPAPPPLPPTQIPSAQQTVAAGQSTSASSSPSEPSVIQPAISSATAAPAPPSLSAPGTGANSGLPTQPGAPGALTASTGASPAPTPGSASAMAGPNYRPLNVRDALSYLDQVKVQFSDQPDVYNRFLDVMKEFKGQMIDTPGVIDRVSSLFRGHPSLIQGFNTFLPPGYRIECLGGEGDERGLITVITPTGTVSQIAGQFSAGLAAVAAAGAAATPGSQQHTQQHPSAAGGGPAGVANSGYSQGIDRPFGSNPGLNQQQQQQQQASNPAQTASAASTPGGQQHQQSLPSLGQTHSLGPSQSGVSTPGAAQVLSGGIQGVQPPQAVRQPQVEFNHAINYVNKIKNRYAQDPDTYKQFLEVLQTYQKEQRPIQDVYAQVTILFKSAPDLLDEFKQFLPDTSNGAQSSGGLFGNLLGQMTGMQSDLAMSLPQTATAPQVQAPVPVPTGSADGGRPAKADRAGEKAKKADKAAKGEGAKSKDPQDGVPAKKKRGAGAAEKDPKTSAARTKKPKHHHKAEPSPPPEDYPVHPVHVQPPNTHVSGHSNSHSLASPDEIAFFERAKKFIEDKNTYLEFLKLLNLFVQDIIDSRVLVERAALFIGEAGDIWTQFRSLVGDDQAGRGGLAGVSGRDGLNGSGGILGAGAGLDGVMENSLAVDRPRVDLNSCKAYGASYRRLPKTEVNLSCSGRDPMCWDVLNDEWVSHPTSASEDAAPFISHKKNIYEEALHRAEEERHEYDYHIEANLRTIALLEPIAARINVMSPDEKSVFRLKPGLGGQSKSIYQRIIKKIYGRDAGLEVIGALHDNPTVAVPVVLARLKQKDEEWKRAQREWNKVWREVDAKNFYKSLDHQGVTFKANDKKAITTKSLVAEIEALRKEQVQRRDALIDPSLSLKPKYQYAFKIDDMDCLQDSLKLIFSYLDRAPGGLSSTDRERVESFLRAFIPTFFLFPRAEFDSAFVIPGESGSSGEGPDGEDSELDGSDGGSATDDRDDGTSVGSNRRSKKASDLRRKVLKGAVGASNGANNSAGPSGQSGVTPGATASKAGSKSATSTPTSAASPAGTDNLEDPDAMDVQITSLAEGVTTALEAAVANGTAIGPSESGVPHTAGDSPSAAPAPEGDQSMDVDTALTPMVDATAASAVTMTNVSEDVSSVVPASVVAAATNEQSAPTTAETIPGEKTWISVDEPGTSEYGDSRASSPAGSMDASGLPRQPSRKANFFTNTPFYCMFRLFQMLYNRLSTLKAVAKVQSTQEPPSSLVNPLAIELGLNDAGGPAPALMEGSNPPAQFYEHLLDLCEKLFDNEIDQAGFEENMRHMYGTKAYVSFTLDKLIAAIVKQVQTVLGDGRSQELLSLLYNDRNLEVTTARQQISYRMSAENVLGQDENLFRVEWVDGSKSLLIQLLGKDDLTLDDAITAEQKWKAYLASFILTHPTEGLPARVKQPFLKRNMQTLASPPSPSTGYIAESGLEIKVCIGSYKLFFVPDTEDFFSRQLTVDEGQTRRALSEGNRKLAKVKLDRFLESKIGPVEGAIAHPGANGATAPSEPSSISTEPAASTVLLAADSTETVGSGNVLTV</sequence>
<feature type="compositionally biased region" description="Low complexity" evidence="8">
    <location>
        <begin position="1043"/>
        <end position="1090"/>
    </location>
</feature>
<protein>
    <submittedName>
        <fullName evidence="10">Histone deacetylase complex, SIN3 component</fullName>
    </submittedName>
</protein>
<feature type="region of interest" description="Disordered" evidence="8">
    <location>
        <begin position="1"/>
        <end position="129"/>
    </location>
</feature>
<dbReference type="GO" id="GO:0033698">
    <property type="term" value="C:Rpd3L complex"/>
    <property type="evidence" value="ECO:0007669"/>
    <property type="project" value="UniProtKB-ARBA"/>
</dbReference>
<comment type="subcellular location">
    <subcellularLocation>
        <location evidence="1 7">Nucleus</location>
    </subcellularLocation>
</comment>
<feature type="compositionally biased region" description="Polar residues" evidence="8">
    <location>
        <begin position="565"/>
        <end position="578"/>
    </location>
</feature>
<keyword evidence="6 7" id="KW-0539">Nucleus</keyword>
<reference evidence="10" key="1">
    <citation type="submission" date="2014-08" db="EMBL/GenBank/DDBJ databases">
        <authorList>
            <person name="Sharma Rahul"/>
            <person name="Thines Marco"/>
        </authorList>
    </citation>
    <scope>NUCLEOTIDE SEQUENCE</scope>
</reference>
<feature type="region of interest" description="Disordered" evidence="8">
    <location>
        <begin position="248"/>
        <end position="347"/>
    </location>
</feature>
<dbReference type="FunFam" id="1.20.1160.11:FF:000002">
    <property type="entry name" value="Paired amphipathic helix protein SIN3"/>
    <property type="match status" value="1"/>
</dbReference>
<organism evidence="10">
    <name type="scientific">Phaffia rhodozyma</name>
    <name type="common">Yeast</name>
    <name type="synonym">Xanthophyllomyces dendrorhous</name>
    <dbReference type="NCBI Taxonomy" id="264483"/>
    <lineage>
        <taxon>Eukaryota</taxon>
        <taxon>Fungi</taxon>
        <taxon>Dikarya</taxon>
        <taxon>Basidiomycota</taxon>
        <taxon>Agaricomycotina</taxon>
        <taxon>Tremellomycetes</taxon>
        <taxon>Cystofilobasidiales</taxon>
        <taxon>Mrakiaceae</taxon>
        <taxon>Phaffia</taxon>
    </lineage>
</organism>
<feature type="compositionally biased region" description="Low complexity" evidence="8">
    <location>
        <begin position="24"/>
        <end position="33"/>
    </location>
</feature>
<evidence type="ECO:0000256" key="7">
    <source>
        <dbReference type="PROSITE-ProRule" id="PRU00810"/>
    </source>
</evidence>
<evidence type="ECO:0000259" key="9">
    <source>
        <dbReference type="SMART" id="SM00761"/>
    </source>
</evidence>
<keyword evidence="2" id="KW-0678">Repressor</keyword>
<dbReference type="PANTHER" id="PTHR12346">
    <property type="entry name" value="SIN3B-RELATED"/>
    <property type="match status" value="1"/>
</dbReference>
<dbReference type="Pfam" id="PF16879">
    <property type="entry name" value="Sin3a_C"/>
    <property type="match status" value="1"/>
</dbReference>
<keyword evidence="5" id="KW-0804">Transcription</keyword>
<keyword evidence="3" id="KW-0677">Repeat</keyword>
<feature type="region of interest" description="Disordered" evidence="8">
    <location>
        <begin position="1558"/>
        <end position="1578"/>
    </location>
</feature>
<feature type="compositionally biased region" description="Basic residues" evidence="8">
    <location>
        <begin position="537"/>
        <end position="546"/>
    </location>
</feature>
<dbReference type="PROSITE" id="PS51477">
    <property type="entry name" value="PAH"/>
    <property type="match status" value="2"/>
</dbReference>
<feature type="compositionally biased region" description="Polar residues" evidence="8">
    <location>
        <begin position="312"/>
        <end position="337"/>
    </location>
</feature>
<feature type="compositionally biased region" description="Basic and acidic residues" evidence="8">
    <location>
        <begin position="484"/>
        <end position="513"/>
    </location>
</feature>
<feature type="region of interest" description="Disordered" evidence="8">
    <location>
        <begin position="1209"/>
        <end position="1239"/>
    </location>
</feature>
<feature type="compositionally biased region" description="Pro residues" evidence="8">
    <location>
        <begin position="34"/>
        <end position="44"/>
    </location>
</feature>
<dbReference type="InterPro" id="IPR031693">
    <property type="entry name" value="Sin3_C"/>
</dbReference>
<proteinExistence type="predicted"/>
<feature type="compositionally biased region" description="Acidic residues" evidence="8">
    <location>
        <begin position="999"/>
        <end position="1008"/>
    </location>
</feature>
<name>A0A0F7SGC4_PHARH</name>
<feature type="compositionally biased region" description="Polar residues" evidence="8">
    <location>
        <begin position="1"/>
        <end position="19"/>
    </location>
</feature>
<feature type="compositionally biased region" description="Low complexity" evidence="8">
    <location>
        <begin position="462"/>
        <end position="472"/>
    </location>
</feature>
<dbReference type="FunFam" id="1.20.1160.11:FF:000001">
    <property type="entry name" value="Paired amphipathic helix protein Sin3"/>
    <property type="match status" value="1"/>
</dbReference>
<dbReference type="InterPro" id="IPR003822">
    <property type="entry name" value="PAH"/>
</dbReference>
<dbReference type="InterPro" id="IPR036600">
    <property type="entry name" value="PAH_sf"/>
</dbReference>
<dbReference type="InterPro" id="IPR013194">
    <property type="entry name" value="HDAC_interact_dom"/>
</dbReference>
<dbReference type="PANTHER" id="PTHR12346:SF0">
    <property type="entry name" value="SIN3A, ISOFORM G"/>
    <property type="match status" value="1"/>
</dbReference>
<evidence type="ECO:0000256" key="6">
    <source>
        <dbReference type="ARBA" id="ARBA00023242"/>
    </source>
</evidence>
<dbReference type="SMART" id="SM00761">
    <property type="entry name" value="HDAC_interact"/>
    <property type="match status" value="1"/>
</dbReference>
<dbReference type="Pfam" id="PF02671">
    <property type="entry name" value="PAH"/>
    <property type="match status" value="3"/>
</dbReference>
<evidence type="ECO:0000256" key="4">
    <source>
        <dbReference type="ARBA" id="ARBA00023015"/>
    </source>
</evidence>
<evidence type="ECO:0000313" key="10">
    <source>
        <dbReference type="EMBL" id="CDZ97936.1"/>
    </source>
</evidence>
<feature type="compositionally biased region" description="Low complexity" evidence="8">
    <location>
        <begin position="105"/>
        <end position="128"/>
    </location>
</feature>
<keyword evidence="4" id="KW-0805">Transcription regulation</keyword>
<evidence type="ECO:0000256" key="5">
    <source>
        <dbReference type="ARBA" id="ARBA00023163"/>
    </source>
</evidence>
<feature type="compositionally biased region" description="Low complexity" evidence="8">
    <location>
        <begin position="45"/>
        <end position="80"/>
    </location>
</feature>
<feature type="region of interest" description="Disordered" evidence="8">
    <location>
        <begin position="1123"/>
        <end position="1152"/>
    </location>
</feature>
<dbReference type="GO" id="GO:0003714">
    <property type="term" value="F:transcription corepressor activity"/>
    <property type="evidence" value="ECO:0007669"/>
    <property type="project" value="InterPro"/>
</dbReference>
<dbReference type="GO" id="GO:0010628">
    <property type="term" value="P:positive regulation of gene expression"/>
    <property type="evidence" value="ECO:0007669"/>
    <property type="project" value="UniProtKB-ARBA"/>
</dbReference>
<evidence type="ECO:0000256" key="8">
    <source>
        <dbReference type="SAM" id="MobiDB-lite"/>
    </source>
</evidence>
<feature type="compositionally biased region" description="Low complexity" evidence="8">
    <location>
        <begin position="289"/>
        <end position="311"/>
    </location>
</feature>
<dbReference type="EMBL" id="LN483249">
    <property type="protein sequence ID" value="CDZ97936.1"/>
    <property type="molecule type" value="Genomic_DNA"/>
</dbReference>